<dbReference type="InterPro" id="IPR030374">
    <property type="entry name" value="PABS"/>
</dbReference>
<feature type="transmembrane region" description="Helical" evidence="9">
    <location>
        <begin position="270"/>
        <end position="292"/>
    </location>
</feature>
<keyword evidence="5 8" id="KW-0620">Polyamine biosynthesis</keyword>
<dbReference type="AlphaFoldDB" id="A0A523UYT3"/>
<sequence>MAWFYLFFFITGATGLIYETTFARQLQLVFGSTLSAVSVVVAVFFGGMALGAALLGKYADRFSPIRFYGILEIGSGLLALLAAFLVPQIRNLYAHLYPLLPASGYLRTGTQGVLTVILLLPPTLLIGATLPALSRGLTVSFGKRFTRIGALYGLNTLGAAFGTILCGFLLLEHLGYGMSILSAALVNISIGLIALILAPRFATAFSAAKQGRSKRQRVPRSDNAASKRPNQQKGLSRLILLLAGLSGLAALGYEIVWFRILSFSVVVDAYAFALMLGVYLLGIGGGSLVAAWRFRRSQGSLLELGLLEVALSIFAVVGFIGLILLKFHIPQPVTGDPNFWWKELVSTSLLAIILILPATLIMGYVFPMLVSLYTSRKDRLGAQVGKVVAVNTLGAIVGSIISGFIFIPLVGIQKSLILFAGLSGVVGIIALTFGPMQTISRTLSLVFSVPLIVLSFLLVPLRSDFGFLQIPGHKKAQLLYYRESADQTVMVTRDVGGRKIQRLILNQQQATSTSLPGQRKNQLLGHLPLWACPDARTALVICFGSGGTFGALGAYDLERVDCVEICPAVIEAAHLFSRWNGDVLSKPNVRVIVDDGRSYLLTTQESYDIITLEPMHPGLKGVSSLYSLEFYMEARNRLRPGGVLCQWIPLYGMNGEDARSLIATATEIFPQSSLWLVGAEGILVCARDSLFIGWDWLQKKFGDGEVQAVLRQVRLEDPWAILSGYLLGPEGLRDFVQGAPIVRDDRPFTEYSIPRHKHIFPWDEMLTLVEKRESPMAMMKGVSKEEIDSLESLWTERKNVWVDRDRGFAAFSQGDMPRARRYLEAAYQQNPSDRYTAHFLEEVYWKYGLRYGRQGLVDDAVEAYRMAAHVEPRDPESHFYLAVALANVGQRQEAVKEARITLELEPEHRGAKSLLDRQGSNR</sequence>
<evidence type="ECO:0000256" key="4">
    <source>
        <dbReference type="ARBA" id="ARBA00022989"/>
    </source>
</evidence>
<dbReference type="SUPFAM" id="SSF103473">
    <property type="entry name" value="MFS general substrate transporter"/>
    <property type="match status" value="1"/>
</dbReference>
<dbReference type="NCBIfam" id="NF037959">
    <property type="entry name" value="MFS_SpdSyn"/>
    <property type="match status" value="2"/>
</dbReference>
<comment type="caution">
    <text evidence="8">Lacks conserved residue(s) required for the propagation of feature annotation.</text>
</comment>
<dbReference type="InterPro" id="IPR029063">
    <property type="entry name" value="SAM-dependent_MTases_sf"/>
</dbReference>
<evidence type="ECO:0000256" key="1">
    <source>
        <dbReference type="ARBA" id="ARBA00007867"/>
    </source>
</evidence>
<evidence type="ECO:0000259" key="10">
    <source>
        <dbReference type="PROSITE" id="PS50850"/>
    </source>
</evidence>
<dbReference type="Pfam" id="PF01564">
    <property type="entry name" value="Spermine_synth"/>
    <property type="match status" value="1"/>
</dbReference>
<feature type="transmembrane region" description="Helical" evidence="9">
    <location>
        <begin position="443"/>
        <end position="461"/>
    </location>
</feature>
<dbReference type="Proteomes" id="UP000315525">
    <property type="component" value="Unassembled WGS sequence"/>
</dbReference>
<gene>
    <name evidence="12" type="ORF">E3J62_01035</name>
</gene>
<keyword evidence="7" id="KW-0802">TPR repeat</keyword>
<accession>A0A523UYT3</accession>
<evidence type="ECO:0000256" key="8">
    <source>
        <dbReference type="PROSITE-ProRule" id="PRU00354"/>
    </source>
</evidence>
<dbReference type="SMART" id="SM00028">
    <property type="entry name" value="TPR"/>
    <property type="match status" value="3"/>
</dbReference>
<dbReference type="InterPro" id="IPR020846">
    <property type="entry name" value="MFS_dom"/>
</dbReference>
<dbReference type="GO" id="GO:0004766">
    <property type="term" value="F:spermidine synthase activity"/>
    <property type="evidence" value="ECO:0007669"/>
    <property type="project" value="TreeGrafter"/>
</dbReference>
<evidence type="ECO:0000256" key="7">
    <source>
        <dbReference type="PROSITE-ProRule" id="PRU00339"/>
    </source>
</evidence>
<feature type="transmembrane region" description="Helical" evidence="9">
    <location>
        <begin position="387"/>
        <end position="410"/>
    </location>
</feature>
<dbReference type="GO" id="GO:0005829">
    <property type="term" value="C:cytosol"/>
    <property type="evidence" value="ECO:0007669"/>
    <property type="project" value="TreeGrafter"/>
</dbReference>
<dbReference type="InterPro" id="IPR019734">
    <property type="entry name" value="TPR_rpt"/>
</dbReference>
<dbReference type="PROSITE" id="PS50005">
    <property type="entry name" value="TPR"/>
    <property type="match status" value="1"/>
</dbReference>
<organism evidence="12 13">
    <name type="scientific">candidate division TA06 bacterium</name>
    <dbReference type="NCBI Taxonomy" id="2250710"/>
    <lineage>
        <taxon>Bacteria</taxon>
        <taxon>Bacteria division TA06</taxon>
    </lineage>
</organism>
<feature type="transmembrane region" description="Helical" evidence="9">
    <location>
        <begin position="416"/>
        <end position="436"/>
    </location>
</feature>
<keyword evidence="2 8" id="KW-0808">Transferase</keyword>
<feature type="transmembrane region" description="Helical" evidence="9">
    <location>
        <begin position="33"/>
        <end position="55"/>
    </location>
</feature>
<evidence type="ECO:0000256" key="2">
    <source>
        <dbReference type="ARBA" id="ARBA00022679"/>
    </source>
</evidence>
<keyword evidence="6 9" id="KW-0472">Membrane</keyword>
<evidence type="ECO:0000256" key="9">
    <source>
        <dbReference type="SAM" id="Phobius"/>
    </source>
</evidence>
<dbReference type="CDD" id="cd02440">
    <property type="entry name" value="AdoMet_MTases"/>
    <property type="match status" value="1"/>
</dbReference>
<dbReference type="PANTHER" id="PTHR11558:SF11">
    <property type="entry name" value="SPERMIDINE SYNTHASE"/>
    <property type="match status" value="1"/>
</dbReference>
<feature type="transmembrane region" description="Helical" evidence="9">
    <location>
        <begin position="238"/>
        <end position="258"/>
    </location>
</feature>
<dbReference type="SUPFAM" id="SSF48452">
    <property type="entry name" value="TPR-like"/>
    <property type="match status" value="1"/>
</dbReference>
<dbReference type="Gene3D" id="3.40.50.150">
    <property type="entry name" value="Vaccinia Virus protein VP39"/>
    <property type="match status" value="1"/>
</dbReference>
<feature type="domain" description="Major facilitator superfamily (MFS) profile" evidence="10">
    <location>
        <begin position="1"/>
        <end position="438"/>
    </location>
</feature>
<feature type="transmembrane region" description="Helical" evidence="9">
    <location>
        <begin position="109"/>
        <end position="130"/>
    </location>
</feature>
<dbReference type="InterPro" id="IPR001045">
    <property type="entry name" value="Spermi_synthase"/>
</dbReference>
<dbReference type="InterPro" id="IPR011990">
    <property type="entry name" value="TPR-like_helical_dom_sf"/>
</dbReference>
<evidence type="ECO:0000313" key="13">
    <source>
        <dbReference type="Proteomes" id="UP000315525"/>
    </source>
</evidence>
<evidence type="ECO:0000313" key="12">
    <source>
        <dbReference type="EMBL" id="TET47569.1"/>
    </source>
</evidence>
<reference evidence="12 13" key="1">
    <citation type="submission" date="2019-03" db="EMBL/GenBank/DDBJ databases">
        <title>Metabolic potential of uncultured bacteria and archaea associated with petroleum seepage in deep-sea sediments.</title>
        <authorList>
            <person name="Dong X."/>
            <person name="Hubert C."/>
        </authorList>
    </citation>
    <scope>NUCLEOTIDE SEQUENCE [LARGE SCALE GENOMIC DNA]</scope>
    <source>
        <strain evidence="12">E44_bin18</strain>
    </source>
</reference>
<dbReference type="Gene3D" id="1.25.40.10">
    <property type="entry name" value="Tetratricopeptide repeat domain"/>
    <property type="match status" value="1"/>
</dbReference>
<protein>
    <submittedName>
        <fullName evidence="12">Tetratricopeptide repeat protein</fullName>
    </submittedName>
</protein>
<dbReference type="GO" id="GO:0022857">
    <property type="term" value="F:transmembrane transporter activity"/>
    <property type="evidence" value="ECO:0007669"/>
    <property type="project" value="InterPro"/>
</dbReference>
<evidence type="ECO:0000256" key="3">
    <source>
        <dbReference type="ARBA" id="ARBA00022692"/>
    </source>
</evidence>
<dbReference type="Gene3D" id="1.20.1250.20">
    <property type="entry name" value="MFS general substrate transporter like domains"/>
    <property type="match status" value="1"/>
</dbReference>
<proteinExistence type="inferred from homology"/>
<comment type="similarity">
    <text evidence="1">Belongs to the spermidine/spermine synthase family.</text>
</comment>
<feature type="transmembrane region" description="Helical" evidence="9">
    <location>
        <begin position="304"/>
        <end position="329"/>
    </location>
</feature>
<dbReference type="PROSITE" id="PS51006">
    <property type="entry name" value="PABS_2"/>
    <property type="match status" value="1"/>
</dbReference>
<evidence type="ECO:0000259" key="11">
    <source>
        <dbReference type="PROSITE" id="PS51006"/>
    </source>
</evidence>
<dbReference type="GO" id="GO:0008295">
    <property type="term" value="P:spermidine biosynthetic process"/>
    <property type="evidence" value="ECO:0007669"/>
    <property type="project" value="TreeGrafter"/>
</dbReference>
<feature type="transmembrane region" description="Helical" evidence="9">
    <location>
        <begin position="151"/>
        <end position="171"/>
    </location>
</feature>
<keyword evidence="4 9" id="KW-1133">Transmembrane helix</keyword>
<evidence type="ECO:0000256" key="5">
    <source>
        <dbReference type="ARBA" id="ARBA00023115"/>
    </source>
</evidence>
<dbReference type="PROSITE" id="PS50850">
    <property type="entry name" value="MFS"/>
    <property type="match status" value="1"/>
</dbReference>
<dbReference type="EMBL" id="SOJN01000016">
    <property type="protein sequence ID" value="TET47569.1"/>
    <property type="molecule type" value="Genomic_DNA"/>
</dbReference>
<feature type="domain" description="PABS" evidence="11">
    <location>
        <begin position="456"/>
        <end position="699"/>
    </location>
</feature>
<feature type="transmembrane region" description="Helical" evidence="9">
    <location>
        <begin position="67"/>
        <end position="89"/>
    </location>
</feature>
<feature type="repeat" description="TPR" evidence="7">
    <location>
        <begin position="841"/>
        <end position="874"/>
    </location>
</feature>
<dbReference type="PANTHER" id="PTHR11558">
    <property type="entry name" value="SPERMIDINE/SPERMINE SYNTHASE"/>
    <property type="match status" value="1"/>
</dbReference>
<dbReference type="InterPro" id="IPR036259">
    <property type="entry name" value="MFS_trans_sf"/>
</dbReference>
<keyword evidence="3 9" id="KW-0812">Transmembrane</keyword>
<evidence type="ECO:0000256" key="6">
    <source>
        <dbReference type="ARBA" id="ARBA00023136"/>
    </source>
</evidence>
<comment type="caution">
    <text evidence="12">The sequence shown here is derived from an EMBL/GenBank/DDBJ whole genome shotgun (WGS) entry which is preliminary data.</text>
</comment>
<dbReference type="SUPFAM" id="SSF53335">
    <property type="entry name" value="S-adenosyl-L-methionine-dependent methyltransferases"/>
    <property type="match status" value="1"/>
</dbReference>
<feature type="transmembrane region" description="Helical" evidence="9">
    <location>
        <begin position="349"/>
        <end position="375"/>
    </location>
</feature>
<feature type="transmembrane region" description="Helical" evidence="9">
    <location>
        <begin position="183"/>
        <end position="207"/>
    </location>
</feature>
<name>A0A523UYT3_UNCT6</name>